<dbReference type="EMBL" id="JAANQT010010482">
    <property type="protein sequence ID" value="KAG1275084.1"/>
    <property type="molecule type" value="Genomic_DNA"/>
</dbReference>
<evidence type="ECO:0000313" key="2">
    <source>
        <dbReference type="EMBL" id="KAG1275084.1"/>
    </source>
</evidence>
<feature type="compositionally biased region" description="Low complexity" evidence="1">
    <location>
        <begin position="63"/>
        <end position="77"/>
    </location>
</feature>
<protein>
    <submittedName>
        <fullName evidence="2">Uncharacterized protein</fullName>
    </submittedName>
</protein>
<feature type="compositionally biased region" description="Basic residues" evidence="1">
    <location>
        <begin position="78"/>
        <end position="97"/>
    </location>
</feature>
<comment type="caution">
    <text evidence="2">The sequence shown here is derived from an EMBL/GenBank/DDBJ whole genome shotgun (WGS) entry which is preliminary data.</text>
</comment>
<name>A0A9P7BIB9_RHIOR</name>
<organism evidence="2 3">
    <name type="scientific">Rhizopus oryzae</name>
    <name type="common">Mucormycosis agent</name>
    <name type="synonym">Rhizopus arrhizus var. delemar</name>
    <dbReference type="NCBI Taxonomy" id="64495"/>
    <lineage>
        <taxon>Eukaryota</taxon>
        <taxon>Fungi</taxon>
        <taxon>Fungi incertae sedis</taxon>
        <taxon>Mucoromycota</taxon>
        <taxon>Mucoromycotina</taxon>
        <taxon>Mucoromycetes</taxon>
        <taxon>Mucorales</taxon>
        <taxon>Mucorineae</taxon>
        <taxon>Rhizopodaceae</taxon>
        <taxon>Rhizopus</taxon>
    </lineage>
</organism>
<gene>
    <name evidence="2" type="ORF">G6F64_014974</name>
</gene>
<dbReference type="Proteomes" id="UP000716291">
    <property type="component" value="Unassembled WGS sequence"/>
</dbReference>
<reference evidence="2" key="1">
    <citation type="journal article" date="2020" name="Microb. Genom.">
        <title>Genetic diversity of clinical and environmental Mucorales isolates obtained from an investigation of mucormycosis cases among solid organ transplant recipients.</title>
        <authorList>
            <person name="Nguyen M.H."/>
            <person name="Kaul D."/>
            <person name="Muto C."/>
            <person name="Cheng S.J."/>
            <person name="Richter R.A."/>
            <person name="Bruno V.M."/>
            <person name="Liu G."/>
            <person name="Beyhan S."/>
            <person name="Sundermann A.J."/>
            <person name="Mounaud S."/>
            <person name="Pasculle A.W."/>
            <person name="Nierman W.C."/>
            <person name="Driscoll E."/>
            <person name="Cumbie R."/>
            <person name="Clancy C.J."/>
            <person name="Dupont C.L."/>
        </authorList>
    </citation>
    <scope>NUCLEOTIDE SEQUENCE</scope>
    <source>
        <strain evidence="2">GL11</strain>
    </source>
</reference>
<feature type="region of interest" description="Disordered" evidence="1">
    <location>
        <begin position="43"/>
        <end position="116"/>
    </location>
</feature>
<dbReference type="AlphaFoldDB" id="A0A9P7BIB9"/>
<evidence type="ECO:0000313" key="3">
    <source>
        <dbReference type="Proteomes" id="UP000716291"/>
    </source>
</evidence>
<proteinExistence type="predicted"/>
<evidence type="ECO:0000256" key="1">
    <source>
        <dbReference type="SAM" id="MobiDB-lite"/>
    </source>
</evidence>
<keyword evidence="3" id="KW-1185">Reference proteome</keyword>
<sequence length="116" mass="12452">MLRACCPLLSCGWPSRPARKVRARAIAAARRSARTGFIRRCRTPPPAVARSWPGVGPLPGHPAPASRYPAGPGPAAAPRRRAGPARRCRPRPPRQRRPAPPTGCAGARAPAVRHRR</sequence>
<accession>A0A9P7BIB9</accession>